<gene>
    <name evidence="1" type="ORF">HNR45_000379</name>
</gene>
<dbReference type="PANTHER" id="PTHR43546">
    <property type="entry name" value="UPF0173 METAL-DEPENDENT HYDROLASE MJ1163-RELATED"/>
    <property type="match status" value="1"/>
</dbReference>
<keyword evidence="2" id="KW-1185">Reference proteome</keyword>
<sequence length="230" mass="26138">MNIYLLAHSGVALETDDRVLVFDPWQDPENHLKRLARTEKPLYFFVTHAHGDHFAPRYGKEYGERAARFVLENDCRDAAYPAAKTDYVGAGDTLTLDDMTIRVYGSTDAGASYHVSWPELSVFHAGDLNWWHWTGDTDAANRDMRALFFRELAPAVEHGADIVFFPVDDRQGPAQEWGVIEYLQKQTPARLLVPIHRNGAPWQPSLYFSWRFADVAVWTGLTDGDVRKGV</sequence>
<dbReference type="GeneID" id="93485660"/>
<evidence type="ECO:0000313" key="1">
    <source>
        <dbReference type="EMBL" id="MBB6477349.1"/>
    </source>
</evidence>
<dbReference type="EMBL" id="JACHHI010000002">
    <property type="protein sequence ID" value="MBB6477349.1"/>
    <property type="molecule type" value="Genomic_DNA"/>
</dbReference>
<dbReference type="Gene3D" id="3.60.15.10">
    <property type="entry name" value="Ribonuclease Z/Hydroxyacylglutathione hydrolase-like"/>
    <property type="match status" value="1"/>
</dbReference>
<reference evidence="1 2" key="1">
    <citation type="submission" date="2020-08" db="EMBL/GenBank/DDBJ databases">
        <title>Genomic Encyclopedia of Type Strains, Phase IV (KMG-IV): sequencing the most valuable type-strain genomes for metagenomic binning, comparative biology and taxonomic classification.</title>
        <authorList>
            <person name="Goeker M."/>
        </authorList>
    </citation>
    <scope>NUCLEOTIDE SEQUENCE [LARGE SCALE GENOMIC DNA]</scope>
    <source>
        <strain evidence="1 2">DSM 21255</strain>
    </source>
</reference>
<dbReference type="OrthoDB" id="36975at2"/>
<dbReference type="RefSeq" id="WP_159823180.1">
    <property type="nucleotide sequence ID" value="NZ_JACHHI010000002.1"/>
</dbReference>
<dbReference type="CDD" id="cd06262">
    <property type="entry name" value="metallo-hydrolase-like_MBL-fold"/>
    <property type="match status" value="1"/>
</dbReference>
<dbReference type="AlphaFoldDB" id="A0A841R2P8"/>
<protein>
    <submittedName>
        <fullName evidence="1">L-ascorbate metabolism protein UlaG (Beta-lactamase superfamily)</fullName>
    </submittedName>
</protein>
<evidence type="ECO:0000313" key="2">
    <source>
        <dbReference type="Proteomes" id="UP000591941"/>
    </source>
</evidence>
<accession>A0A841R2P8</accession>
<organism evidence="1 2">
    <name type="scientific">Negativicoccus succinicivorans</name>
    <dbReference type="NCBI Taxonomy" id="620903"/>
    <lineage>
        <taxon>Bacteria</taxon>
        <taxon>Bacillati</taxon>
        <taxon>Bacillota</taxon>
        <taxon>Negativicutes</taxon>
        <taxon>Veillonellales</taxon>
        <taxon>Veillonellaceae</taxon>
        <taxon>Negativicoccus</taxon>
    </lineage>
</organism>
<dbReference type="Proteomes" id="UP000591941">
    <property type="component" value="Unassembled WGS sequence"/>
</dbReference>
<comment type="caution">
    <text evidence="1">The sequence shown here is derived from an EMBL/GenBank/DDBJ whole genome shotgun (WGS) entry which is preliminary data.</text>
</comment>
<dbReference type="SUPFAM" id="SSF56281">
    <property type="entry name" value="Metallo-hydrolase/oxidoreductase"/>
    <property type="match status" value="1"/>
</dbReference>
<proteinExistence type="predicted"/>
<dbReference type="InterPro" id="IPR036866">
    <property type="entry name" value="RibonucZ/Hydroxyglut_hydro"/>
</dbReference>
<name>A0A841R2P8_9FIRM</name>
<dbReference type="PANTHER" id="PTHR43546:SF3">
    <property type="entry name" value="UPF0173 METAL-DEPENDENT HYDROLASE MJ1163"/>
    <property type="match status" value="1"/>
</dbReference>
<dbReference type="InterPro" id="IPR050114">
    <property type="entry name" value="UPF0173_UPF0282_UlaG_hydrolase"/>
</dbReference>